<reference evidence="3" key="1">
    <citation type="submission" date="2022-10" db="EMBL/GenBank/DDBJ databases">
        <authorList>
            <person name="Chen Y."/>
            <person name="Dougan E. K."/>
            <person name="Chan C."/>
            <person name="Rhodes N."/>
            <person name="Thang M."/>
        </authorList>
    </citation>
    <scope>NUCLEOTIDE SEQUENCE</scope>
</reference>
<dbReference type="EMBL" id="CAMXCT010000318">
    <property type="protein sequence ID" value="CAI3977070.1"/>
    <property type="molecule type" value="Genomic_DNA"/>
</dbReference>
<dbReference type="AlphaFoldDB" id="A0A9P1BQ08"/>
<proteinExistence type="predicted"/>
<comment type="caution">
    <text evidence="3">The sequence shown here is derived from an EMBL/GenBank/DDBJ whole genome shotgun (WGS) entry which is preliminary data.</text>
</comment>
<keyword evidence="4" id="KW-0808">Transferase</keyword>
<dbReference type="PANTHER" id="PTHR44167">
    <property type="entry name" value="OVARIAN-SPECIFIC SERINE/THREONINE-PROTEIN KINASE LOK-RELATED"/>
    <property type="match status" value="1"/>
</dbReference>
<feature type="compositionally biased region" description="Acidic residues" evidence="1">
    <location>
        <begin position="272"/>
        <end position="292"/>
    </location>
</feature>
<organism evidence="3">
    <name type="scientific">Cladocopium goreaui</name>
    <dbReference type="NCBI Taxonomy" id="2562237"/>
    <lineage>
        <taxon>Eukaryota</taxon>
        <taxon>Sar</taxon>
        <taxon>Alveolata</taxon>
        <taxon>Dinophyceae</taxon>
        <taxon>Suessiales</taxon>
        <taxon>Symbiodiniaceae</taxon>
        <taxon>Cladocopium</taxon>
    </lineage>
</organism>
<keyword evidence="4" id="KW-0418">Kinase</keyword>
<dbReference type="InterPro" id="IPR011009">
    <property type="entry name" value="Kinase-like_dom_sf"/>
</dbReference>
<dbReference type="PANTHER" id="PTHR44167:SF24">
    <property type="entry name" value="SERINE_THREONINE-PROTEIN KINASE CHK2"/>
    <property type="match status" value="1"/>
</dbReference>
<sequence>MAGEGGTLDVAQLIQAATDAARAAADAAAALRDVQASRGTGLSGKGFSEASKVIRQPDPFGSENHEENLSKWQDFTVNFKAWLFYGDSGFESDLHRVETNYASTPIEFPRSEPNDVQERCKQLFNILTGILRGKPLRLLRQTSERNGFEVWRKLAQLFSPKTKSRSISLLAALMNIPTFSLKDKTLMDQILGLERLRTEYMRSSGTDVADDLMLSILVKSLPKALQTHIQLQMTEHSTYAQDEYRRLVVSQNLKKVLKLLKRAQSRMTGNQETDESESVGENDEEEMIETDAEVEARYKSSELCEVSDPELWMHFNHGESPLSSSNASEDQPTGHSEASLHQQMAETNALLLAREQRLEAEWDETELRNDRETMHEIENMIIETRNLRYSSDPPRIISGIAAGKGAFYRTAVGCEKNAIVLDVPGALDGHGSNQAHLLNVSFSLQHCFRADRALAVWLNLVGFKHCVDFAGVFRDEDYIAFVMGLAEGGDLFSFVDAMGLPAPGPVLEEALQPIAVEFLFAVARLHRLGLAHRDLSLENVLLASKKGGPIYLIDYSMATTQRFHTGPTCGKASYIAPEMHLGNGYDAFQADAFSCGVILYALFAKDYPWISTRAGACKCFEYVRNHGFLKFMSKRRIIVGNEKKPVQQVMSAAFVHLLDGLLRFNPEEPHCYTIAAVDPTV</sequence>
<feature type="region of interest" description="Disordered" evidence="1">
    <location>
        <begin position="315"/>
        <end position="340"/>
    </location>
</feature>
<evidence type="ECO:0000313" key="3">
    <source>
        <dbReference type="EMBL" id="CAI3977070.1"/>
    </source>
</evidence>
<dbReference type="EMBL" id="CAMXCT020000318">
    <property type="protein sequence ID" value="CAL1130445.1"/>
    <property type="molecule type" value="Genomic_DNA"/>
</dbReference>
<evidence type="ECO:0000259" key="2">
    <source>
        <dbReference type="PROSITE" id="PS50011"/>
    </source>
</evidence>
<dbReference type="EMBL" id="CAMXCT030000318">
    <property type="protein sequence ID" value="CAL4764382.1"/>
    <property type="molecule type" value="Genomic_DNA"/>
</dbReference>
<dbReference type="OrthoDB" id="6513151at2759"/>
<dbReference type="SUPFAM" id="SSF56112">
    <property type="entry name" value="Protein kinase-like (PK-like)"/>
    <property type="match status" value="1"/>
</dbReference>
<evidence type="ECO:0000313" key="4">
    <source>
        <dbReference type="EMBL" id="CAL4764382.1"/>
    </source>
</evidence>
<dbReference type="Pfam" id="PF00069">
    <property type="entry name" value="Pkinase"/>
    <property type="match status" value="1"/>
</dbReference>
<dbReference type="PROSITE" id="PS50011">
    <property type="entry name" value="PROTEIN_KINASE_DOM"/>
    <property type="match status" value="1"/>
</dbReference>
<dbReference type="InterPro" id="IPR000719">
    <property type="entry name" value="Prot_kinase_dom"/>
</dbReference>
<dbReference type="Proteomes" id="UP001152797">
    <property type="component" value="Unassembled WGS sequence"/>
</dbReference>
<accession>A0A9P1BQ08</accession>
<gene>
    <name evidence="3" type="ORF">C1SCF055_LOCUS5243</name>
</gene>
<evidence type="ECO:0000313" key="5">
    <source>
        <dbReference type="Proteomes" id="UP001152797"/>
    </source>
</evidence>
<keyword evidence="5" id="KW-1185">Reference proteome</keyword>
<dbReference type="GO" id="GO:0005524">
    <property type="term" value="F:ATP binding"/>
    <property type="evidence" value="ECO:0007669"/>
    <property type="project" value="InterPro"/>
</dbReference>
<dbReference type="SMART" id="SM00220">
    <property type="entry name" value="S_TKc"/>
    <property type="match status" value="1"/>
</dbReference>
<dbReference type="GO" id="GO:0004672">
    <property type="term" value="F:protein kinase activity"/>
    <property type="evidence" value="ECO:0007669"/>
    <property type="project" value="InterPro"/>
</dbReference>
<feature type="domain" description="Protein kinase" evidence="2">
    <location>
        <begin position="396"/>
        <end position="681"/>
    </location>
</feature>
<feature type="compositionally biased region" description="Polar residues" evidence="1">
    <location>
        <begin position="321"/>
        <end position="340"/>
    </location>
</feature>
<reference evidence="4 5" key="2">
    <citation type="submission" date="2024-05" db="EMBL/GenBank/DDBJ databases">
        <authorList>
            <person name="Chen Y."/>
            <person name="Shah S."/>
            <person name="Dougan E. K."/>
            <person name="Thang M."/>
            <person name="Chan C."/>
        </authorList>
    </citation>
    <scope>NUCLEOTIDE SEQUENCE [LARGE SCALE GENOMIC DNA]</scope>
</reference>
<feature type="region of interest" description="Disordered" evidence="1">
    <location>
        <begin position="264"/>
        <end position="292"/>
    </location>
</feature>
<evidence type="ECO:0000256" key="1">
    <source>
        <dbReference type="SAM" id="MobiDB-lite"/>
    </source>
</evidence>
<dbReference type="Gene3D" id="1.10.510.10">
    <property type="entry name" value="Transferase(Phosphotransferase) domain 1"/>
    <property type="match status" value="1"/>
</dbReference>
<name>A0A9P1BQ08_9DINO</name>
<protein>
    <submittedName>
        <fullName evidence="4">CBL-interacting protein kinase 22 (OsCIPK22)</fullName>
    </submittedName>
</protein>